<evidence type="ECO:0000256" key="9">
    <source>
        <dbReference type="ARBA" id="ARBA00023157"/>
    </source>
</evidence>
<accession>F2TVZ8</accession>
<keyword evidence="14" id="KW-1185">Reference proteome</keyword>
<evidence type="ECO:0000256" key="6">
    <source>
        <dbReference type="ARBA" id="ARBA00022801"/>
    </source>
</evidence>
<feature type="signal peptide" evidence="11">
    <location>
        <begin position="1"/>
        <end position="26"/>
    </location>
</feature>
<dbReference type="KEGG" id="sre:PTSG_00265"/>
<dbReference type="OrthoDB" id="190265at2759"/>
<dbReference type="InterPro" id="IPR013128">
    <property type="entry name" value="Peptidase_C1A"/>
</dbReference>
<evidence type="ECO:0000256" key="5">
    <source>
        <dbReference type="ARBA" id="ARBA00022729"/>
    </source>
</evidence>
<name>F2TVZ8_SALR5</name>
<evidence type="ECO:0000256" key="11">
    <source>
        <dbReference type="SAM" id="SignalP"/>
    </source>
</evidence>
<evidence type="ECO:0000256" key="1">
    <source>
        <dbReference type="ARBA" id="ARBA00001594"/>
    </source>
</evidence>
<dbReference type="MEROPS" id="C01.013"/>
<keyword evidence="7" id="KW-0788">Thiol protease</keyword>
<dbReference type="PANTHER" id="PTHR12411">
    <property type="entry name" value="CYSTEINE PROTEASE FAMILY C1-RELATED"/>
    <property type="match status" value="1"/>
</dbReference>
<dbReference type="GO" id="GO:0016807">
    <property type="term" value="F:cysteine-type carboxypeptidase activity"/>
    <property type="evidence" value="ECO:0007669"/>
    <property type="project" value="UniProtKB-EC"/>
</dbReference>
<dbReference type="CDD" id="cd02698">
    <property type="entry name" value="Peptidase_C1A_CathepsinX"/>
    <property type="match status" value="1"/>
</dbReference>
<dbReference type="InParanoid" id="F2TVZ8"/>
<dbReference type="GO" id="GO:0006508">
    <property type="term" value="P:proteolysis"/>
    <property type="evidence" value="ECO:0007669"/>
    <property type="project" value="UniProtKB-KW"/>
</dbReference>
<evidence type="ECO:0000256" key="4">
    <source>
        <dbReference type="ARBA" id="ARBA00022670"/>
    </source>
</evidence>
<feature type="domain" description="Peptidase C1A papain C-terminal" evidence="12">
    <location>
        <begin position="57"/>
        <end position="295"/>
    </location>
</feature>
<dbReference type="RefSeq" id="XP_004998815.1">
    <property type="nucleotide sequence ID" value="XM_004998758.1"/>
</dbReference>
<reference evidence="13" key="1">
    <citation type="submission" date="2009-08" db="EMBL/GenBank/DDBJ databases">
        <title>Annotation of Salpingoeca rosetta.</title>
        <authorList>
            <consortium name="The Broad Institute Genome Sequencing Platform"/>
            <person name="Russ C."/>
            <person name="Cuomo C."/>
            <person name="Burger G."/>
            <person name="Gray M.W."/>
            <person name="Holland P.W.H."/>
            <person name="King N."/>
            <person name="Lang F.B.F."/>
            <person name="Roger A.J."/>
            <person name="Ruiz-Trillo I."/>
            <person name="Young S.K."/>
            <person name="Zeng Q."/>
            <person name="Gargeya S."/>
            <person name="Alvarado L."/>
            <person name="Berlin A."/>
            <person name="Chapman S.B."/>
            <person name="Chen Z."/>
            <person name="Freedman E."/>
            <person name="Gellesch M."/>
            <person name="Goldberg J."/>
            <person name="Griggs A."/>
            <person name="Gujja S."/>
            <person name="Heilman E."/>
            <person name="Heiman D."/>
            <person name="Howarth C."/>
            <person name="Mehta T."/>
            <person name="Neiman D."/>
            <person name="Pearson M."/>
            <person name="Roberts A."/>
            <person name="Saif S."/>
            <person name="Shea T."/>
            <person name="Shenoy N."/>
            <person name="Sisk P."/>
            <person name="Stolte C."/>
            <person name="Sykes S."/>
            <person name="White J."/>
            <person name="Yandava C."/>
            <person name="Haas B."/>
            <person name="Nusbaum C."/>
            <person name="Birren B."/>
        </authorList>
    </citation>
    <scope>NUCLEOTIDE SEQUENCE [LARGE SCALE GENOMIC DNA]</scope>
    <source>
        <strain evidence="13">ATCC 50818</strain>
    </source>
</reference>
<dbReference type="Gene3D" id="3.90.70.10">
    <property type="entry name" value="Cysteine proteinases"/>
    <property type="match status" value="1"/>
</dbReference>
<dbReference type="FunFam" id="3.90.70.10:FF:000060">
    <property type="entry name" value="Cathepsin Z"/>
    <property type="match status" value="1"/>
</dbReference>
<evidence type="ECO:0000313" key="13">
    <source>
        <dbReference type="EMBL" id="EGD72244.1"/>
    </source>
</evidence>
<keyword evidence="6" id="KW-0378">Hydrolase</keyword>
<organism evidence="14">
    <name type="scientific">Salpingoeca rosetta (strain ATCC 50818 / BSB-021)</name>
    <dbReference type="NCBI Taxonomy" id="946362"/>
    <lineage>
        <taxon>Eukaryota</taxon>
        <taxon>Choanoflagellata</taxon>
        <taxon>Craspedida</taxon>
        <taxon>Salpingoecidae</taxon>
        <taxon>Salpingoeca</taxon>
    </lineage>
</organism>
<evidence type="ECO:0000256" key="3">
    <source>
        <dbReference type="ARBA" id="ARBA00012516"/>
    </source>
</evidence>
<dbReference type="InterPro" id="IPR033157">
    <property type="entry name" value="CTSZ"/>
</dbReference>
<keyword evidence="8" id="KW-0865">Zymogen</keyword>
<keyword evidence="9" id="KW-1015">Disulfide bond</keyword>
<proteinExistence type="inferred from homology"/>
<dbReference type="SUPFAM" id="SSF54001">
    <property type="entry name" value="Cysteine proteinases"/>
    <property type="match status" value="1"/>
</dbReference>
<sequence>MGMMGVQWFGGVVAMLLAVACGGVLARRSEIDLSYHPKVTEHITQPRPHEYLRVEDLPHSFTWQDVNGTNYLSSMRNQHIPTYCGSCWAHATTSALADRVNIARKAVWPNGYLSVQHVLACGNAGTCHGGDHLAVWAYGHTHGIPDETCNNYQAKDMECTAFTACGTCSPEKCTPVSNYTVWKVGDYGPLKGRDAMMAEIYARGPISCSIYADAEFDAYTGGVYYEYHPNATTNHVVSVVGWGHADDGTEYWIGRNSWGTAWGETGMFRIVTSKFKNGHGDDYNLSIEKHCSFGVPIDV</sequence>
<evidence type="ECO:0000259" key="12">
    <source>
        <dbReference type="SMART" id="SM00645"/>
    </source>
</evidence>
<dbReference type="EMBL" id="GL832955">
    <property type="protein sequence ID" value="EGD72244.1"/>
    <property type="molecule type" value="Genomic_DNA"/>
</dbReference>
<protein>
    <recommendedName>
        <fullName evidence="3">cathepsin X</fullName>
        <ecNumber evidence="3">3.4.18.1</ecNumber>
    </recommendedName>
</protein>
<dbReference type="AlphaFoldDB" id="F2TVZ8"/>
<dbReference type="eggNOG" id="KOG1543">
    <property type="taxonomic scope" value="Eukaryota"/>
</dbReference>
<dbReference type="SMART" id="SM00645">
    <property type="entry name" value="Pept_C1"/>
    <property type="match status" value="1"/>
</dbReference>
<dbReference type="EC" id="3.4.18.1" evidence="3"/>
<dbReference type="Pfam" id="PF00112">
    <property type="entry name" value="Peptidase_C1"/>
    <property type="match status" value="1"/>
</dbReference>
<dbReference type="InterPro" id="IPR038765">
    <property type="entry name" value="Papain-like_cys_pep_sf"/>
</dbReference>
<keyword evidence="10" id="KW-0325">Glycoprotein</keyword>
<feature type="chain" id="PRO_5018576478" description="cathepsin X" evidence="11">
    <location>
        <begin position="27"/>
        <end position="299"/>
    </location>
</feature>
<comment type="catalytic activity">
    <reaction evidence="1">
        <text>Release of C-terminal amino acid residues with broad specificity, but lacks action on C-terminal proline. Shows weak endopeptidase activity.</text>
        <dbReference type="EC" id="3.4.18.1"/>
    </reaction>
</comment>
<comment type="similarity">
    <text evidence="2">Belongs to the peptidase C1 family.</text>
</comment>
<dbReference type="STRING" id="946362.F2TVZ8"/>
<evidence type="ECO:0000256" key="8">
    <source>
        <dbReference type="ARBA" id="ARBA00023145"/>
    </source>
</evidence>
<dbReference type="GeneID" id="16067637"/>
<keyword evidence="4" id="KW-0645">Protease</keyword>
<dbReference type="OMA" id="DCIVGDM"/>
<dbReference type="FunCoup" id="F2TVZ8">
    <property type="interactions" value="200"/>
</dbReference>
<dbReference type="PRINTS" id="PR00705">
    <property type="entry name" value="PAPAIN"/>
</dbReference>
<keyword evidence="5 11" id="KW-0732">Signal</keyword>
<evidence type="ECO:0000313" key="14">
    <source>
        <dbReference type="Proteomes" id="UP000007799"/>
    </source>
</evidence>
<dbReference type="Proteomes" id="UP000007799">
    <property type="component" value="Unassembled WGS sequence"/>
</dbReference>
<evidence type="ECO:0000256" key="2">
    <source>
        <dbReference type="ARBA" id="ARBA00008455"/>
    </source>
</evidence>
<dbReference type="InterPro" id="IPR000668">
    <property type="entry name" value="Peptidase_C1A_C"/>
</dbReference>
<gene>
    <name evidence="13" type="ORF">PTSG_00265</name>
</gene>
<evidence type="ECO:0000256" key="10">
    <source>
        <dbReference type="ARBA" id="ARBA00023180"/>
    </source>
</evidence>
<evidence type="ECO:0000256" key="7">
    <source>
        <dbReference type="ARBA" id="ARBA00022807"/>
    </source>
</evidence>